<evidence type="ECO:0000313" key="2">
    <source>
        <dbReference type="Proteomes" id="UP000670776"/>
    </source>
</evidence>
<dbReference type="EMBL" id="JAGJCB010000027">
    <property type="protein sequence ID" value="MBP0905659.1"/>
    <property type="molecule type" value="Genomic_DNA"/>
</dbReference>
<dbReference type="RefSeq" id="WP_209656854.1">
    <property type="nucleotide sequence ID" value="NZ_JAGJCB010000027.1"/>
</dbReference>
<accession>A0ABS4BYJ3</accession>
<proteinExistence type="predicted"/>
<keyword evidence="2" id="KW-1185">Reference proteome</keyword>
<comment type="caution">
    <text evidence="1">The sequence shown here is derived from an EMBL/GenBank/DDBJ whole genome shotgun (WGS) entry which is preliminary data.</text>
</comment>
<organism evidence="1 2">
    <name type="scientific">Mariniflexile gromovii</name>
    <dbReference type="NCBI Taxonomy" id="362523"/>
    <lineage>
        <taxon>Bacteria</taxon>
        <taxon>Pseudomonadati</taxon>
        <taxon>Bacteroidota</taxon>
        <taxon>Flavobacteriia</taxon>
        <taxon>Flavobacteriales</taxon>
        <taxon>Flavobacteriaceae</taxon>
        <taxon>Mariniflexile</taxon>
    </lineage>
</organism>
<dbReference type="Proteomes" id="UP000670776">
    <property type="component" value="Unassembled WGS sequence"/>
</dbReference>
<evidence type="ECO:0000313" key="1">
    <source>
        <dbReference type="EMBL" id="MBP0905659.1"/>
    </source>
</evidence>
<sequence>MNFENFRKDIESKLNKIAEFELQEFHFEPHSFGNGILAYRIKGRIHKFIFDGRESELTWLISKSHQKYFGADLTEFKKLDGLEISSEQLKNGIKTVHNTA</sequence>
<gene>
    <name evidence="1" type="ORF">J8H85_17670</name>
</gene>
<reference evidence="1 2" key="1">
    <citation type="submission" date="2021-04" db="EMBL/GenBank/DDBJ databases">
        <title>Mariniflexile gromovii gen. nov., sp. nov., a gliding bacterium isolated from the sea urchin Strongylocentrotus intermedius.</title>
        <authorList>
            <person name="Ko S."/>
            <person name="Le V."/>
            <person name="Ahn C.-Y."/>
            <person name="Oh H.-M."/>
        </authorList>
    </citation>
    <scope>NUCLEOTIDE SEQUENCE [LARGE SCALE GENOMIC DNA]</scope>
    <source>
        <strain evidence="1 2">KCTC 12570</strain>
    </source>
</reference>
<protein>
    <submittedName>
        <fullName evidence="1">Uncharacterized protein</fullName>
    </submittedName>
</protein>
<name>A0ABS4BYJ3_9FLAO</name>